<dbReference type="EMBL" id="HG917868">
    <property type="protein sequence ID" value="CDM68308.1"/>
    <property type="molecule type" value="Genomic_DNA"/>
</dbReference>
<dbReference type="InterPro" id="IPR029071">
    <property type="entry name" value="Ubiquitin-like_domsf"/>
</dbReference>
<dbReference type="KEGG" id="clt:CM240_1144"/>
<evidence type="ECO:0000313" key="1">
    <source>
        <dbReference type="EMBL" id="CDM68308.1"/>
    </source>
</evidence>
<dbReference type="Proteomes" id="UP000019426">
    <property type="component" value="Chromosome M2/40_rep1"/>
</dbReference>
<gene>
    <name evidence="1" type="ORF">CM240_1144</name>
</gene>
<organism evidence="1 2">
    <name type="scientific">Clostridium bornimense</name>
    <dbReference type="NCBI Taxonomy" id="1216932"/>
    <lineage>
        <taxon>Bacteria</taxon>
        <taxon>Bacillati</taxon>
        <taxon>Bacillota</taxon>
        <taxon>Clostridia</taxon>
        <taxon>Eubacteriales</taxon>
        <taxon>Clostridiaceae</taxon>
        <taxon>Clostridium</taxon>
    </lineage>
</organism>
<accession>W6RVF1</accession>
<dbReference type="OrthoDB" id="1912199at2"/>
<dbReference type="STRING" id="1216932.CM240_1144"/>
<dbReference type="RefSeq" id="WP_044037275.1">
    <property type="nucleotide sequence ID" value="NZ_HG917868.1"/>
</dbReference>
<dbReference type="HOGENOM" id="CLU_2553862_0_0_9"/>
<name>W6RVF1_9CLOT</name>
<proteinExistence type="predicted"/>
<evidence type="ECO:0008006" key="3">
    <source>
        <dbReference type="Google" id="ProtNLM"/>
    </source>
</evidence>
<dbReference type="Pfam" id="PF08817">
    <property type="entry name" value="YukD"/>
    <property type="match status" value="1"/>
</dbReference>
<dbReference type="AlphaFoldDB" id="W6RVF1"/>
<reference evidence="1 2" key="1">
    <citation type="submission" date="2013-11" db="EMBL/GenBank/DDBJ databases">
        <title>Complete genome sequence of Clostridum sp. M2/40.</title>
        <authorList>
            <person name="Wibberg D."/>
            <person name="Puehler A."/>
            <person name="Schlueter A."/>
        </authorList>
    </citation>
    <scope>NUCLEOTIDE SEQUENCE [LARGE SCALE GENOMIC DNA]</scope>
    <source>
        <strain evidence="2">M2/40</strain>
    </source>
</reference>
<dbReference type="SUPFAM" id="SSF54236">
    <property type="entry name" value="Ubiquitin-like"/>
    <property type="match status" value="1"/>
</dbReference>
<evidence type="ECO:0000313" key="2">
    <source>
        <dbReference type="Proteomes" id="UP000019426"/>
    </source>
</evidence>
<sequence>MERAIVTISIENLKDKFELEIPVDITVKEICSALNKALHLEEKGIEISGYYIKTKNPTCFLKGKDVLQNFNISHGSEIILI</sequence>
<keyword evidence="2" id="KW-1185">Reference proteome</keyword>
<dbReference type="InterPro" id="IPR024962">
    <property type="entry name" value="YukD-like"/>
</dbReference>
<dbReference type="Gene3D" id="3.10.20.90">
    <property type="entry name" value="Phosphatidylinositol 3-kinase Catalytic Subunit, Chain A, domain 1"/>
    <property type="match status" value="1"/>
</dbReference>
<dbReference type="PATRIC" id="fig|1216932.3.peg.1134"/>
<protein>
    <recommendedName>
        <fullName evidence="3">YukD</fullName>
    </recommendedName>
</protein>